<dbReference type="AlphaFoldDB" id="A0A7W8UEY2"/>
<dbReference type="Pfam" id="PF06568">
    <property type="entry name" value="YjiS-like"/>
    <property type="match status" value="1"/>
</dbReference>
<dbReference type="RefSeq" id="WP_026203942.1">
    <property type="nucleotide sequence ID" value="NZ_JACHBK010000008.1"/>
</dbReference>
<accession>A0A7W8UEY2</accession>
<sequence length="80" mass="8965">MAHFQVNTGFGNRNLGKTLSEYLGPILARLDSWRRETAQRRAIADLTDDTLRDVGYSPDATPKPVIEIEAGLMSKLMSMR</sequence>
<gene>
    <name evidence="2" type="ORF">GGD55_003610</name>
</gene>
<reference evidence="2 3" key="1">
    <citation type="submission" date="2020-08" db="EMBL/GenBank/DDBJ databases">
        <title>Genomic Encyclopedia of Type Strains, Phase IV (KMG-V): Genome sequencing to study the core and pangenomes of soil and plant-associated prokaryotes.</title>
        <authorList>
            <person name="Whitman W."/>
        </authorList>
    </citation>
    <scope>NUCLEOTIDE SEQUENCE [LARGE SCALE GENOMIC DNA]</scope>
    <source>
        <strain evidence="2 3">SEMIA 4084</strain>
    </source>
</reference>
<protein>
    <submittedName>
        <fullName evidence="2">Uncharacterized protein YjiS (DUF1127 family)</fullName>
    </submittedName>
</protein>
<comment type="caution">
    <text evidence="2">The sequence shown here is derived from an EMBL/GenBank/DDBJ whole genome shotgun (WGS) entry which is preliminary data.</text>
</comment>
<dbReference type="Proteomes" id="UP000585507">
    <property type="component" value="Unassembled WGS sequence"/>
</dbReference>
<evidence type="ECO:0000259" key="1">
    <source>
        <dbReference type="Pfam" id="PF06568"/>
    </source>
</evidence>
<keyword evidence="3" id="KW-1185">Reference proteome</keyword>
<evidence type="ECO:0000313" key="3">
    <source>
        <dbReference type="Proteomes" id="UP000585507"/>
    </source>
</evidence>
<proteinExistence type="predicted"/>
<dbReference type="EMBL" id="JACHBK010000008">
    <property type="protein sequence ID" value="MBB5536895.1"/>
    <property type="molecule type" value="Genomic_DNA"/>
</dbReference>
<name>A0A7W8UEY2_9HYPH</name>
<feature type="domain" description="YjiS-like" evidence="1">
    <location>
        <begin position="27"/>
        <end position="59"/>
    </location>
</feature>
<organism evidence="2 3">
    <name type="scientific">Rhizobium giardinii</name>
    <dbReference type="NCBI Taxonomy" id="56731"/>
    <lineage>
        <taxon>Bacteria</taxon>
        <taxon>Pseudomonadati</taxon>
        <taxon>Pseudomonadota</taxon>
        <taxon>Alphaproteobacteria</taxon>
        <taxon>Hyphomicrobiales</taxon>
        <taxon>Rhizobiaceae</taxon>
        <taxon>Rhizobium/Agrobacterium group</taxon>
        <taxon>Rhizobium</taxon>
    </lineage>
</organism>
<dbReference type="InterPro" id="IPR009506">
    <property type="entry name" value="YjiS-like"/>
</dbReference>
<evidence type="ECO:0000313" key="2">
    <source>
        <dbReference type="EMBL" id="MBB5536895.1"/>
    </source>
</evidence>